<evidence type="ECO:0000313" key="2">
    <source>
        <dbReference type="EMBL" id="MCW1933114.1"/>
    </source>
</evidence>
<keyword evidence="1" id="KW-0472">Membrane</keyword>
<feature type="transmembrane region" description="Helical" evidence="1">
    <location>
        <begin position="375"/>
        <end position="395"/>
    </location>
</feature>
<keyword evidence="1" id="KW-0812">Transmembrane</keyword>
<comment type="caution">
    <text evidence="2">The sequence shown here is derived from an EMBL/GenBank/DDBJ whole genome shotgun (WGS) entry which is preliminary data.</text>
</comment>
<proteinExistence type="predicted"/>
<feature type="transmembrane region" description="Helical" evidence="1">
    <location>
        <begin position="88"/>
        <end position="108"/>
    </location>
</feature>
<feature type="transmembrane region" description="Helical" evidence="1">
    <location>
        <begin position="344"/>
        <end position="363"/>
    </location>
</feature>
<feature type="transmembrane region" description="Helical" evidence="1">
    <location>
        <begin position="314"/>
        <end position="332"/>
    </location>
</feature>
<name>A0ABT3GZZ6_9RHOB</name>
<protein>
    <recommendedName>
        <fullName evidence="4">Glycosyltransferase RgtA/B/C/D-like domain-containing protein</fullName>
    </recommendedName>
</protein>
<feature type="transmembrane region" description="Helical" evidence="1">
    <location>
        <begin position="249"/>
        <end position="266"/>
    </location>
</feature>
<evidence type="ECO:0008006" key="4">
    <source>
        <dbReference type="Google" id="ProtNLM"/>
    </source>
</evidence>
<dbReference type="EMBL" id="JAPDFL010000001">
    <property type="protein sequence ID" value="MCW1933114.1"/>
    <property type="molecule type" value="Genomic_DNA"/>
</dbReference>
<keyword evidence="3" id="KW-1185">Reference proteome</keyword>
<feature type="transmembrane region" description="Helical" evidence="1">
    <location>
        <begin position="212"/>
        <end position="237"/>
    </location>
</feature>
<dbReference type="Proteomes" id="UP001208938">
    <property type="component" value="Unassembled WGS sequence"/>
</dbReference>
<reference evidence="2 3" key="1">
    <citation type="submission" date="2022-10" db="EMBL/GenBank/DDBJ databases">
        <title>Pararhodobacter sp. nov., isolated from marine algae.</title>
        <authorList>
            <person name="Choi B.J."/>
            <person name="Kim J.M."/>
            <person name="Lee J.K."/>
            <person name="Choi D.G."/>
            <person name="Jeon C.O."/>
        </authorList>
    </citation>
    <scope>NUCLEOTIDE SEQUENCE [LARGE SCALE GENOMIC DNA]</scope>
    <source>
        <strain evidence="2 3">ZQ420</strain>
    </source>
</reference>
<evidence type="ECO:0000313" key="3">
    <source>
        <dbReference type="Proteomes" id="UP001208938"/>
    </source>
</evidence>
<organism evidence="2 3">
    <name type="scientific">Pararhodobacter zhoushanensis</name>
    <dbReference type="NCBI Taxonomy" id="2479545"/>
    <lineage>
        <taxon>Bacteria</taxon>
        <taxon>Pseudomonadati</taxon>
        <taxon>Pseudomonadota</taxon>
        <taxon>Alphaproteobacteria</taxon>
        <taxon>Rhodobacterales</taxon>
        <taxon>Paracoccaceae</taxon>
        <taxon>Pararhodobacter</taxon>
    </lineage>
</organism>
<dbReference type="RefSeq" id="WP_264506062.1">
    <property type="nucleotide sequence ID" value="NZ_JAPDFL010000001.1"/>
</dbReference>
<accession>A0ABT3GZZ6</accession>
<keyword evidence="1" id="KW-1133">Transmembrane helix</keyword>
<sequence length="544" mass="59298">MRAISFLAFASFTTLMPALVVAWTMGAMAPFWFLAGDAYLYLGIGQASQGPAMSFDGLRPTNGFHPAWQVWVRLATAMTGDPLGAMTLVAWSAITCTLGGVLALGAAIQRFTGSWLLALLTVPGVYYLTIGQSLHNLPVWGFFDGMEAGLAFLISGLLLWLVARRTTHPLTLGLVIAALVLTRLDEIFVPAGIALCVTFWPGRPFARRITDAALLVAPTAIAVALYVGWSVWTTGMLAPVSGAAKGEGALLQNAWVTLATFFAPLIDLRAALTSYTADRAGLLGGAFRVVELVIPALFAAGFLFAILKRYRGQTWAPLMAGICIGILLKALYNFVNVNYWHQATWYYALSMAMMSAGAAILLAPVARRLQSRGTAALAALVLGGMSLLHASLWSATLTTDALRPAQRDFWLARAQTEAAIRRQEPNPRVMEFGDGMINFTFDFPVRHGFVFAGDAQSLDALHHGRLLRDSYTDGFTLLSSYEYLRVPDGAEDWDSDTIRRYLETSFLDERVKPELALFDFEMLTVARPWGVPFIRLIPRDSAQP</sequence>
<feature type="transmembrane region" description="Helical" evidence="1">
    <location>
        <begin position="286"/>
        <end position="307"/>
    </location>
</feature>
<evidence type="ECO:0000256" key="1">
    <source>
        <dbReference type="SAM" id="Phobius"/>
    </source>
</evidence>
<feature type="transmembrane region" description="Helical" evidence="1">
    <location>
        <begin position="140"/>
        <end position="162"/>
    </location>
</feature>
<gene>
    <name evidence="2" type="ORF">OKW52_12825</name>
</gene>
<feature type="transmembrane region" description="Helical" evidence="1">
    <location>
        <begin position="115"/>
        <end position="134"/>
    </location>
</feature>